<sequence>MARIAWYQEKIGAYDQQVWEKSLEQAELNGMDCKPKRSGHVKPDLIDVDLVRGSTFGKAKPDSPWTALTRKGLVRVLLFPFFFQWWIQVTSRSISTCILLLYFMQVAAAMLYVEVPAASASEQLGPMCLMLLLGTVHCQIVSTVSNRSPSVSPVSSSSTSPARRRRLRKGKGLKRTEGQGNDGDTELQLWQLEENQRLYRSEEGRVSGGAKDTKVNPREVEHLRIEGSRPASDTDDTMWEDLLQGPDSASTGSSDSEGEGRYCPGLTLPPSTTLSSDDENLQQGQLSWLQACHPSRDRVSAIIWEQGECKKADMSVLEISGIILTRVKVVEQGMGYLALGGLVTATLVLLPFGFRLAQRLDMTRLSSLSLAELAVMAVGPPDAKTYAFLFITTVERLCLTGLFFFMMCVAERTYKQRLVFAKLFNHITSARKAKKSEIPHFRLKNVQNIKMWLSLRSFLKRRGPQRSVDVIVSSIFLLALSIAFILCTQLLNSHHTFLDSETNWELMVWGSSLILFLLRLATLGSETNCKYSNVSVLLTEQINLYLKMEKKPNKKENLNIVNNVLKLATKLMKELDTPFRLLGLTVNPLIYNITRVVILSAVSAVVSDLLGFNIRLWKIKP</sequence>
<dbReference type="PANTHER" id="PTHR12680:SF8">
    <property type="entry name" value="PROTEIN PHTF1"/>
    <property type="match status" value="1"/>
</dbReference>
<reference evidence="9" key="1">
    <citation type="submission" date="2025-08" db="UniProtKB">
        <authorList>
            <consortium name="Ensembl"/>
        </authorList>
    </citation>
    <scope>IDENTIFICATION</scope>
</reference>
<keyword evidence="10" id="KW-1185">Reference proteome</keyword>
<name>A0A8C7JH25_ONCKI</name>
<dbReference type="Proteomes" id="UP000694557">
    <property type="component" value="Unassembled WGS sequence"/>
</dbReference>
<evidence type="ECO:0000256" key="5">
    <source>
        <dbReference type="ARBA" id="ARBA00023180"/>
    </source>
</evidence>
<keyword evidence="4 7" id="KW-0472">Membrane</keyword>
<feature type="transmembrane region" description="Helical" evidence="7">
    <location>
        <begin position="386"/>
        <end position="410"/>
    </location>
</feature>
<feature type="transmembrane region" description="Helical" evidence="7">
    <location>
        <begin position="503"/>
        <end position="521"/>
    </location>
</feature>
<feature type="compositionally biased region" description="Low complexity" evidence="6">
    <location>
        <begin position="146"/>
        <end position="161"/>
    </location>
</feature>
<evidence type="ECO:0000256" key="7">
    <source>
        <dbReference type="SAM" id="Phobius"/>
    </source>
</evidence>
<evidence type="ECO:0000256" key="4">
    <source>
        <dbReference type="ARBA" id="ARBA00023136"/>
    </source>
</evidence>
<dbReference type="InterPro" id="IPR039775">
    <property type="entry name" value="PHTF1/2"/>
</dbReference>
<feature type="compositionally biased region" description="Polar residues" evidence="6">
    <location>
        <begin position="269"/>
        <end position="280"/>
    </location>
</feature>
<evidence type="ECO:0000259" key="8">
    <source>
        <dbReference type="Pfam" id="PF12129"/>
    </source>
</evidence>
<feature type="domain" description="PHTF1/2 N-terminal" evidence="8">
    <location>
        <begin position="4"/>
        <end position="144"/>
    </location>
</feature>
<keyword evidence="2 7" id="KW-0812">Transmembrane</keyword>
<dbReference type="GO" id="GO:0016020">
    <property type="term" value="C:membrane"/>
    <property type="evidence" value="ECO:0007669"/>
    <property type="project" value="UniProtKB-SubCell"/>
</dbReference>
<dbReference type="Pfam" id="PF12129">
    <property type="entry name" value="PHTF1-2_N"/>
    <property type="match status" value="1"/>
</dbReference>
<feature type="region of interest" description="Disordered" evidence="6">
    <location>
        <begin position="146"/>
        <end position="187"/>
    </location>
</feature>
<protein>
    <submittedName>
        <fullName evidence="9">Putative homeodomain transcription factor 1</fullName>
    </submittedName>
</protein>
<dbReference type="Ensembl" id="ENSOKIT00005093575.1">
    <property type="protein sequence ID" value="ENSOKIP00005087507.1"/>
    <property type="gene ID" value="ENSOKIG00005038043.1"/>
</dbReference>
<keyword evidence="3 7" id="KW-1133">Transmembrane helix</keyword>
<reference evidence="9" key="2">
    <citation type="submission" date="2025-09" db="UniProtKB">
        <authorList>
            <consortium name="Ensembl"/>
        </authorList>
    </citation>
    <scope>IDENTIFICATION</scope>
</reference>
<evidence type="ECO:0000256" key="6">
    <source>
        <dbReference type="SAM" id="MobiDB-lite"/>
    </source>
</evidence>
<proteinExistence type="predicted"/>
<evidence type="ECO:0000256" key="2">
    <source>
        <dbReference type="ARBA" id="ARBA00022692"/>
    </source>
</evidence>
<feature type="region of interest" description="Disordered" evidence="6">
    <location>
        <begin position="200"/>
        <end position="280"/>
    </location>
</feature>
<gene>
    <name evidence="9" type="primary">PHTF1</name>
    <name evidence="9" type="synonym">LOC109896766</name>
</gene>
<dbReference type="GeneTree" id="ENSGT00390000011648"/>
<feature type="transmembrane region" description="Helical" evidence="7">
    <location>
        <begin position="470"/>
        <end position="491"/>
    </location>
</feature>
<dbReference type="PANTHER" id="PTHR12680">
    <property type="entry name" value="PUTATIVE HOMEODOMAIN TRANSCRIPTION FACTOR PHTF"/>
    <property type="match status" value="1"/>
</dbReference>
<accession>A0A8C7JH25</accession>
<comment type="subcellular location">
    <subcellularLocation>
        <location evidence="1">Membrane</location>
        <topology evidence="1">Multi-pass membrane protein</topology>
    </subcellularLocation>
</comment>
<feature type="compositionally biased region" description="Basic and acidic residues" evidence="6">
    <location>
        <begin position="200"/>
        <end position="227"/>
    </location>
</feature>
<evidence type="ECO:0000313" key="9">
    <source>
        <dbReference type="Ensembl" id="ENSOKIP00005087507.1"/>
    </source>
</evidence>
<evidence type="ECO:0000313" key="10">
    <source>
        <dbReference type="Proteomes" id="UP000694557"/>
    </source>
</evidence>
<feature type="transmembrane region" description="Helical" evidence="7">
    <location>
        <begin position="336"/>
        <end position="357"/>
    </location>
</feature>
<evidence type="ECO:0000256" key="3">
    <source>
        <dbReference type="ARBA" id="ARBA00022989"/>
    </source>
</evidence>
<keyword evidence="5" id="KW-0325">Glycoprotein</keyword>
<feature type="compositionally biased region" description="Basic residues" evidence="6">
    <location>
        <begin position="162"/>
        <end position="173"/>
    </location>
</feature>
<dbReference type="InterPro" id="IPR021980">
    <property type="entry name" value="PHTF1/2_N"/>
</dbReference>
<dbReference type="GO" id="GO:0005783">
    <property type="term" value="C:endoplasmic reticulum"/>
    <property type="evidence" value="ECO:0007669"/>
    <property type="project" value="InterPro"/>
</dbReference>
<evidence type="ECO:0000256" key="1">
    <source>
        <dbReference type="ARBA" id="ARBA00004141"/>
    </source>
</evidence>
<organism evidence="9 10">
    <name type="scientific">Oncorhynchus kisutch</name>
    <name type="common">Coho salmon</name>
    <name type="synonym">Salmo kisutch</name>
    <dbReference type="NCBI Taxonomy" id="8019"/>
    <lineage>
        <taxon>Eukaryota</taxon>
        <taxon>Metazoa</taxon>
        <taxon>Chordata</taxon>
        <taxon>Craniata</taxon>
        <taxon>Vertebrata</taxon>
        <taxon>Euteleostomi</taxon>
        <taxon>Actinopterygii</taxon>
        <taxon>Neopterygii</taxon>
        <taxon>Teleostei</taxon>
        <taxon>Protacanthopterygii</taxon>
        <taxon>Salmoniformes</taxon>
        <taxon>Salmonidae</taxon>
        <taxon>Salmoninae</taxon>
        <taxon>Oncorhynchus</taxon>
    </lineage>
</organism>
<dbReference type="AlphaFoldDB" id="A0A8C7JH25"/>